<dbReference type="STRING" id="634497.HAH_4321"/>
<dbReference type="PANTHER" id="PTHR30483">
    <property type="entry name" value="LEUCINE-SPECIFIC-BINDING PROTEIN"/>
    <property type="match status" value="1"/>
</dbReference>
<evidence type="ECO:0000256" key="1">
    <source>
        <dbReference type="ARBA" id="ARBA00022729"/>
    </source>
</evidence>
<dbReference type="eggNOG" id="arCOG01021">
    <property type="taxonomic scope" value="Archaea"/>
</dbReference>
<dbReference type="HOGENOM" id="CLU_027128_5_0_2"/>
<dbReference type="KEGG" id="hhi:HAH_4321"/>
<dbReference type="AlphaFoldDB" id="G0HYU1"/>
<dbReference type="SUPFAM" id="SSF53822">
    <property type="entry name" value="Periplasmic binding protein-like I"/>
    <property type="match status" value="1"/>
</dbReference>
<dbReference type="CDD" id="cd06346">
    <property type="entry name" value="PBP1_ABC_ligand_binding-like"/>
    <property type="match status" value="1"/>
</dbReference>
<evidence type="ECO:0000313" key="3">
    <source>
        <dbReference type="EMBL" id="AEM58992.1"/>
    </source>
</evidence>
<dbReference type="Proteomes" id="UP000005629">
    <property type="component" value="Chromosome II"/>
</dbReference>
<dbReference type="InterPro" id="IPR028082">
    <property type="entry name" value="Peripla_BP_I"/>
</dbReference>
<evidence type="ECO:0000313" key="4">
    <source>
        <dbReference type="Proteomes" id="UP000005629"/>
    </source>
</evidence>
<reference evidence="3 4" key="1">
    <citation type="journal article" date="2011" name="J. Bacteriol.">
        <title>Complete genome sequence of Haloarcula hispanica, a model haloarchaeon for studying genetics, metabolism, and virus-host interaction.</title>
        <authorList>
            <person name="Liu H."/>
            <person name="Wu Z."/>
            <person name="Li M."/>
            <person name="Zhang F."/>
            <person name="Zheng H."/>
            <person name="Han J."/>
            <person name="Liu J."/>
            <person name="Zhou J."/>
            <person name="Wang S."/>
            <person name="Xiang H."/>
        </authorList>
    </citation>
    <scope>NUCLEOTIDE SEQUENCE [LARGE SCALE GENOMIC DNA]</scope>
    <source>
        <strain evidence="4">ATCC 33960 / DSM 4426 / JCM 8911 / NBRC 102182 / NCIMB 2187 / VKM B-1755</strain>
    </source>
</reference>
<keyword evidence="1" id="KW-0732">Signal</keyword>
<dbReference type="Gene3D" id="3.40.50.2300">
    <property type="match status" value="2"/>
</dbReference>
<evidence type="ECO:0000259" key="2">
    <source>
        <dbReference type="Pfam" id="PF13458"/>
    </source>
</evidence>
<feature type="domain" description="Leucine-binding protein" evidence="2">
    <location>
        <begin position="42"/>
        <end position="353"/>
    </location>
</feature>
<sequence length="416" mass="43552">MGSVAMHDTVSRRTVMKSIGAAGAVGLAGCSADGGDGGSENTISMGILMGVTGGLSEVGPAIRDAAELAVKQVRDADNGFSVDTQFENTETKPSRGVSGAEALVNGGYPMICGGLASSVTLQVAENVAIPNQTVMCSPSATSPDVTSLEDNDFVYRTPPTDKLQGSLLAQIAAERLEKESAAILFLNNAYGNGLSNGFTKTFEEEYGGEVLNQVSYSAGRSSYTSQLQNVLDGDPETLVIIGYPESGNKIFRNFYGNFDRADMDILVPDGLRADDLPGNVGHDMTNVRGTNPSSAGPGIEYFRSAYEEEYGSAPGPFNQQSFDAAAVLLLARAAAGEDDGTAIRDQMRAVTDPGGETVGPENLGEGVSLAADGNEINYQGVSGPVEFDENGDLASAVYNYFRYTEDGTENIEQVEV</sequence>
<protein>
    <submittedName>
        <fullName evidence="3">Putative extracellular ligand binding protein</fullName>
    </submittedName>
</protein>
<dbReference type="Pfam" id="PF13458">
    <property type="entry name" value="Peripla_BP_6"/>
    <property type="match status" value="1"/>
</dbReference>
<dbReference type="InterPro" id="IPR051010">
    <property type="entry name" value="BCAA_transport"/>
</dbReference>
<organism evidence="3 4">
    <name type="scientific">Haloarcula hispanica (strain ATCC 33960 / DSM 4426 / JCM 8911 / NBRC 102182 / NCIMB 2187 / VKM B-1755)</name>
    <dbReference type="NCBI Taxonomy" id="634497"/>
    <lineage>
        <taxon>Archaea</taxon>
        <taxon>Methanobacteriati</taxon>
        <taxon>Methanobacteriota</taxon>
        <taxon>Stenosarchaea group</taxon>
        <taxon>Halobacteria</taxon>
        <taxon>Halobacteriales</taxon>
        <taxon>Haloarculaceae</taxon>
        <taxon>Haloarcula</taxon>
    </lineage>
</organism>
<name>G0HYU1_HALHT</name>
<accession>G0HYU1</accession>
<dbReference type="PANTHER" id="PTHR30483:SF6">
    <property type="entry name" value="PERIPLASMIC BINDING PROTEIN OF ABC TRANSPORTER FOR NATURAL AMINO ACIDS"/>
    <property type="match status" value="1"/>
</dbReference>
<dbReference type="InterPro" id="IPR028081">
    <property type="entry name" value="Leu-bd"/>
</dbReference>
<proteinExistence type="predicted"/>
<dbReference type="EMBL" id="CP002922">
    <property type="protein sequence ID" value="AEM58992.1"/>
    <property type="molecule type" value="Genomic_DNA"/>
</dbReference>
<gene>
    <name evidence="3" type="ordered locus">HAH_4321</name>
</gene>